<evidence type="ECO:0000259" key="1">
    <source>
        <dbReference type="Pfam" id="PF17906"/>
    </source>
</evidence>
<evidence type="ECO:0000313" key="2">
    <source>
        <dbReference type="EMBL" id="KOC69274.1"/>
    </source>
</evidence>
<organism evidence="2 3">
    <name type="scientific">Habropoda laboriosa</name>
    <dbReference type="NCBI Taxonomy" id="597456"/>
    <lineage>
        <taxon>Eukaryota</taxon>
        <taxon>Metazoa</taxon>
        <taxon>Ecdysozoa</taxon>
        <taxon>Arthropoda</taxon>
        <taxon>Hexapoda</taxon>
        <taxon>Insecta</taxon>
        <taxon>Pterygota</taxon>
        <taxon>Neoptera</taxon>
        <taxon>Endopterygota</taxon>
        <taxon>Hymenoptera</taxon>
        <taxon>Apocrita</taxon>
        <taxon>Aculeata</taxon>
        <taxon>Apoidea</taxon>
        <taxon>Anthophila</taxon>
        <taxon>Apidae</taxon>
        <taxon>Habropoda</taxon>
    </lineage>
</organism>
<proteinExistence type="predicted"/>
<sequence>MATDKVHTRRCILFAFQLNKNVAEAAEMIRPAFGENAVIHAVCKSVISVTLQGKF</sequence>
<evidence type="ECO:0000313" key="3">
    <source>
        <dbReference type="Proteomes" id="UP000053825"/>
    </source>
</evidence>
<accession>A0A0L7REL8</accession>
<dbReference type="EMBL" id="KQ414609">
    <property type="protein sequence ID" value="KOC69274.1"/>
    <property type="molecule type" value="Genomic_DNA"/>
</dbReference>
<protein>
    <recommendedName>
        <fullName evidence="1">Mos1 transposase HTH domain-containing protein</fullName>
    </recommendedName>
</protein>
<dbReference type="InterPro" id="IPR041426">
    <property type="entry name" value="Mos1_HTH"/>
</dbReference>
<dbReference type="Gene3D" id="1.10.10.1450">
    <property type="match status" value="1"/>
</dbReference>
<keyword evidence="3" id="KW-1185">Reference proteome</keyword>
<dbReference type="Proteomes" id="UP000053825">
    <property type="component" value="Unassembled WGS sequence"/>
</dbReference>
<gene>
    <name evidence="2" type="ORF">WH47_05937</name>
</gene>
<name>A0A0L7REL8_9HYME</name>
<dbReference type="Pfam" id="PF17906">
    <property type="entry name" value="HTH_48"/>
    <property type="match status" value="1"/>
</dbReference>
<reference evidence="2 3" key="1">
    <citation type="submission" date="2015-07" db="EMBL/GenBank/DDBJ databases">
        <title>The genome of Habropoda laboriosa.</title>
        <authorList>
            <person name="Pan H."/>
            <person name="Kapheim K."/>
        </authorList>
    </citation>
    <scope>NUCLEOTIDE SEQUENCE [LARGE SCALE GENOMIC DNA]</scope>
    <source>
        <strain evidence="2">0110345459</strain>
    </source>
</reference>
<dbReference type="AlphaFoldDB" id="A0A0L7REL8"/>
<feature type="domain" description="Mos1 transposase HTH" evidence="1">
    <location>
        <begin position="5"/>
        <end position="44"/>
    </location>
</feature>